<proteinExistence type="predicted"/>
<comment type="caution">
    <text evidence="1">The sequence shown here is derived from an EMBL/GenBank/DDBJ whole genome shotgun (WGS) entry which is preliminary data.</text>
</comment>
<keyword evidence="2" id="KW-1185">Reference proteome</keyword>
<dbReference type="EMBL" id="JBHUHP010000014">
    <property type="protein sequence ID" value="MFD2092681.1"/>
    <property type="molecule type" value="Genomic_DNA"/>
</dbReference>
<organism evidence="1 2">
    <name type="scientific">Blastococcus deserti</name>
    <dbReference type="NCBI Taxonomy" id="2259033"/>
    <lineage>
        <taxon>Bacteria</taxon>
        <taxon>Bacillati</taxon>
        <taxon>Actinomycetota</taxon>
        <taxon>Actinomycetes</taxon>
        <taxon>Geodermatophilales</taxon>
        <taxon>Geodermatophilaceae</taxon>
        <taxon>Blastococcus</taxon>
    </lineage>
</organism>
<evidence type="ECO:0000313" key="2">
    <source>
        <dbReference type="Proteomes" id="UP001597402"/>
    </source>
</evidence>
<evidence type="ECO:0000313" key="1">
    <source>
        <dbReference type="EMBL" id="MFD2092681.1"/>
    </source>
</evidence>
<protein>
    <recommendedName>
        <fullName evidence="3">DUF4236 domain-containing protein</fullName>
    </recommendedName>
</protein>
<evidence type="ECO:0008006" key="3">
    <source>
        <dbReference type="Google" id="ProtNLM"/>
    </source>
</evidence>
<sequence length="148" mass="15916">MNVVMRPLLASPLGRRINGVMLLEFTGRRSGRTIKVPVNFHLVDGIPMAFTDAPWRFNFDGGAPVKVTYRGRVYETRGLLVPMSPEAMGAAVRKSLDTGGSAQRMGIRTVPGHRPTAAELAELGPALGTSVIRLDFAPPPVAQPNGVR</sequence>
<reference evidence="2" key="1">
    <citation type="journal article" date="2019" name="Int. J. Syst. Evol. Microbiol.">
        <title>The Global Catalogue of Microorganisms (GCM) 10K type strain sequencing project: providing services to taxonomists for standard genome sequencing and annotation.</title>
        <authorList>
            <consortium name="The Broad Institute Genomics Platform"/>
            <consortium name="The Broad Institute Genome Sequencing Center for Infectious Disease"/>
            <person name="Wu L."/>
            <person name="Ma J."/>
        </authorList>
    </citation>
    <scope>NUCLEOTIDE SEQUENCE [LARGE SCALE GENOMIC DNA]</scope>
    <source>
        <strain evidence="2">JCM 3338</strain>
    </source>
</reference>
<name>A0ABW4XD22_9ACTN</name>
<accession>A0ABW4XD22</accession>
<dbReference type="Proteomes" id="UP001597402">
    <property type="component" value="Unassembled WGS sequence"/>
</dbReference>
<gene>
    <name evidence="1" type="ORF">ACFSHS_13985</name>
</gene>
<dbReference type="RefSeq" id="WP_376877056.1">
    <property type="nucleotide sequence ID" value="NZ_JBHUHP010000014.1"/>
</dbReference>